<keyword evidence="4 5" id="KW-0472">Membrane</keyword>
<dbReference type="InterPro" id="IPR051384">
    <property type="entry name" value="Mth_GPCR"/>
</dbReference>
<dbReference type="GO" id="GO:0007166">
    <property type="term" value="P:cell surface receptor signaling pathway"/>
    <property type="evidence" value="ECO:0007669"/>
    <property type="project" value="InterPro"/>
</dbReference>
<evidence type="ECO:0000256" key="2">
    <source>
        <dbReference type="ARBA" id="ARBA00022692"/>
    </source>
</evidence>
<dbReference type="Gene3D" id="1.20.1070.10">
    <property type="entry name" value="Rhodopsin 7-helix transmembrane proteins"/>
    <property type="match status" value="1"/>
</dbReference>
<evidence type="ECO:0000313" key="9">
    <source>
        <dbReference type="Proteomes" id="UP001168821"/>
    </source>
</evidence>
<feature type="transmembrane region" description="Helical" evidence="5">
    <location>
        <begin position="135"/>
        <end position="157"/>
    </location>
</feature>
<dbReference type="PROSITE" id="PS50261">
    <property type="entry name" value="G_PROTEIN_RECEP_F2_4"/>
    <property type="match status" value="1"/>
</dbReference>
<keyword evidence="6" id="KW-0732">Signal</keyword>
<keyword evidence="2 5" id="KW-0812">Transmembrane</keyword>
<dbReference type="EMBL" id="JALNTZ010000006">
    <property type="protein sequence ID" value="KAJ3647427.1"/>
    <property type="molecule type" value="Genomic_DNA"/>
</dbReference>
<evidence type="ECO:0000256" key="1">
    <source>
        <dbReference type="ARBA" id="ARBA00004141"/>
    </source>
</evidence>
<proteinExistence type="predicted"/>
<evidence type="ECO:0000256" key="3">
    <source>
        <dbReference type="ARBA" id="ARBA00022989"/>
    </source>
</evidence>
<gene>
    <name evidence="8" type="ORF">Zmor_019306</name>
</gene>
<feature type="transmembrane region" description="Helical" evidence="5">
    <location>
        <begin position="102"/>
        <end position="123"/>
    </location>
</feature>
<dbReference type="AlphaFoldDB" id="A0AA38I454"/>
<accession>A0AA38I454</accession>
<dbReference type="GO" id="GO:0008528">
    <property type="term" value="F:G protein-coupled peptide receptor activity"/>
    <property type="evidence" value="ECO:0007669"/>
    <property type="project" value="TreeGrafter"/>
</dbReference>
<evidence type="ECO:0000256" key="6">
    <source>
        <dbReference type="SAM" id="SignalP"/>
    </source>
</evidence>
<feature type="transmembrane region" description="Helical" evidence="5">
    <location>
        <begin position="169"/>
        <end position="188"/>
    </location>
</feature>
<dbReference type="GO" id="GO:0005886">
    <property type="term" value="C:plasma membrane"/>
    <property type="evidence" value="ECO:0007669"/>
    <property type="project" value="TreeGrafter"/>
</dbReference>
<name>A0AA38I454_9CUCU</name>
<feature type="transmembrane region" description="Helical" evidence="5">
    <location>
        <begin position="257"/>
        <end position="281"/>
    </location>
</feature>
<feature type="chain" id="PRO_5041420352" description="G-protein coupled receptors family 2 profile 2 domain-containing protein" evidence="6">
    <location>
        <begin position="18"/>
        <end position="315"/>
    </location>
</feature>
<comment type="subcellular location">
    <subcellularLocation>
        <location evidence="1">Membrane</location>
        <topology evidence="1">Multi-pass membrane protein</topology>
    </subcellularLocation>
</comment>
<dbReference type="Pfam" id="PF00002">
    <property type="entry name" value="7tm_2"/>
    <property type="match status" value="1"/>
</dbReference>
<dbReference type="InterPro" id="IPR017981">
    <property type="entry name" value="GPCR_2-like_7TM"/>
</dbReference>
<evidence type="ECO:0000313" key="8">
    <source>
        <dbReference type="EMBL" id="KAJ3647427.1"/>
    </source>
</evidence>
<evidence type="ECO:0000256" key="5">
    <source>
        <dbReference type="SAM" id="Phobius"/>
    </source>
</evidence>
<evidence type="ECO:0000256" key="4">
    <source>
        <dbReference type="ARBA" id="ARBA00023136"/>
    </source>
</evidence>
<dbReference type="PANTHER" id="PTHR47154">
    <property type="entry name" value="G-PROTEIN COUPLED RECEPTOR MTH-RELATED"/>
    <property type="match status" value="1"/>
</dbReference>
<evidence type="ECO:0000259" key="7">
    <source>
        <dbReference type="PROSITE" id="PS50261"/>
    </source>
</evidence>
<dbReference type="Proteomes" id="UP001168821">
    <property type="component" value="Unassembled WGS sequence"/>
</dbReference>
<reference evidence="8" key="1">
    <citation type="journal article" date="2023" name="G3 (Bethesda)">
        <title>Whole genome assemblies of Zophobas morio and Tenebrio molitor.</title>
        <authorList>
            <person name="Kaur S."/>
            <person name="Stinson S.A."/>
            <person name="diCenzo G.C."/>
        </authorList>
    </citation>
    <scope>NUCLEOTIDE SEQUENCE</scope>
    <source>
        <strain evidence="8">QUZm001</strain>
    </source>
</reference>
<feature type="signal peptide" evidence="6">
    <location>
        <begin position="1"/>
        <end position="17"/>
    </location>
</feature>
<feature type="transmembrane region" description="Helical" evidence="5">
    <location>
        <begin position="209"/>
        <end position="229"/>
    </location>
</feature>
<keyword evidence="3 5" id="KW-1133">Transmembrane helix</keyword>
<dbReference type="SUPFAM" id="SSF81321">
    <property type="entry name" value="Family A G protein-coupled receptor-like"/>
    <property type="match status" value="1"/>
</dbReference>
<feature type="domain" description="G-protein coupled receptors family 2 profile 2" evidence="7">
    <location>
        <begin position="101"/>
        <end position="315"/>
    </location>
</feature>
<protein>
    <recommendedName>
        <fullName evidence="7">G-protein coupled receptors family 2 profile 2 domain-containing protein</fullName>
    </recommendedName>
</protein>
<comment type="caution">
    <text evidence="8">The sequence shown here is derived from an EMBL/GenBank/DDBJ whole genome shotgun (WGS) entry which is preliminary data.</text>
</comment>
<organism evidence="8 9">
    <name type="scientific">Zophobas morio</name>
    <dbReference type="NCBI Taxonomy" id="2755281"/>
    <lineage>
        <taxon>Eukaryota</taxon>
        <taxon>Metazoa</taxon>
        <taxon>Ecdysozoa</taxon>
        <taxon>Arthropoda</taxon>
        <taxon>Hexapoda</taxon>
        <taxon>Insecta</taxon>
        <taxon>Pterygota</taxon>
        <taxon>Neoptera</taxon>
        <taxon>Endopterygota</taxon>
        <taxon>Coleoptera</taxon>
        <taxon>Polyphaga</taxon>
        <taxon>Cucujiformia</taxon>
        <taxon>Tenebrionidae</taxon>
        <taxon>Zophobas</taxon>
    </lineage>
</organism>
<dbReference type="PANTHER" id="PTHR47154:SF2">
    <property type="entry name" value="G-PROTEIN COUPLED RECEPTOR MTH-RELATED"/>
    <property type="match status" value="1"/>
</dbReference>
<dbReference type="InterPro" id="IPR000832">
    <property type="entry name" value="GPCR_2_secretin-like"/>
</dbReference>
<keyword evidence="9" id="KW-1185">Reference proteome</keyword>
<sequence length="315" mass="35785">MASRIILVLLVVHAAVASNPCCPSGDNRIARKKCADGSPVQLPCPFKYLTKKEDGMTVDVDDDLIIASARIPPDRYCATKSNQTDLFVVCFSEDALEGNSAFTVYAVLELISVVFILLTIFVYSQVREVLDLQGVCIVHSISGLAVSFLVLAVNQLMPYRIEKTKCMTVAYIIYFTMLYSFFWLNVLAFHIWRTIVKPSFFRIHKYWPYIYHGFGCGGPVILLIILLIAHSMPFSDIHPGFGETKCWFKTTKTQFVYFYGPMAVLLCLNVIYYGWTIGVLWRRFSQTDEKKVKVLKYRLLLCDASAKPTKRKSKS</sequence>